<evidence type="ECO:0000256" key="2">
    <source>
        <dbReference type="ARBA" id="ARBA00012502"/>
    </source>
</evidence>
<evidence type="ECO:0000313" key="6">
    <source>
        <dbReference type="EMBL" id="GFH17890.1"/>
    </source>
</evidence>
<gene>
    <name evidence="6" type="ORF">HaLaN_14612</name>
</gene>
<evidence type="ECO:0000256" key="3">
    <source>
        <dbReference type="ARBA" id="ARBA00023002"/>
    </source>
</evidence>
<organism evidence="6 7">
    <name type="scientific">Haematococcus lacustris</name>
    <name type="common">Green alga</name>
    <name type="synonym">Haematococcus pluvialis</name>
    <dbReference type="NCBI Taxonomy" id="44745"/>
    <lineage>
        <taxon>Eukaryota</taxon>
        <taxon>Viridiplantae</taxon>
        <taxon>Chlorophyta</taxon>
        <taxon>core chlorophytes</taxon>
        <taxon>Chlorophyceae</taxon>
        <taxon>CS clade</taxon>
        <taxon>Chlamydomonadales</taxon>
        <taxon>Haematococcaceae</taxon>
        <taxon>Haematococcus</taxon>
    </lineage>
</organism>
<dbReference type="InterPro" id="IPR002569">
    <property type="entry name" value="Met_Sox_Rdtase_MsrA_dom"/>
</dbReference>
<evidence type="ECO:0000256" key="4">
    <source>
        <dbReference type="ARBA" id="ARBA00030643"/>
    </source>
</evidence>
<dbReference type="InterPro" id="IPR036509">
    <property type="entry name" value="Met_Sox_Rdtase_MsrA_sf"/>
</dbReference>
<evidence type="ECO:0000313" key="7">
    <source>
        <dbReference type="Proteomes" id="UP000485058"/>
    </source>
</evidence>
<proteinExistence type="inferred from homology"/>
<dbReference type="AlphaFoldDB" id="A0A699Z8X7"/>
<dbReference type="GO" id="GO:0008113">
    <property type="term" value="F:peptide-methionine (S)-S-oxide reductase activity"/>
    <property type="evidence" value="ECO:0007669"/>
    <property type="project" value="UniProtKB-EC"/>
</dbReference>
<feature type="non-terminal residue" evidence="6">
    <location>
        <position position="117"/>
    </location>
</feature>
<dbReference type="Proteomes" id="UP000485058">
    <property type="component" value="Unassembled WGS sequence"/>
</dbReference>
<dbReference type="EMBL" id="BLLF01001219">
    <property type="protein sequence ID" value="GFH17890.1"/>
    <property type="molecule type" value="Genomic_DNA"/>
</dbReference>
<reference evidence="6 7" key="1">
    <citation type="submission" date="2020-02" db="EMBL/GenBank/DDBJ databases">
        <title>Draft genome sequence of Haematococcus lacustris strain NIES-144.</title>
        <authorList>
            <person name="Morimoto D."/>
            <person name="Nakagawa S."/>
            <person name="Yoshida T."/>
            <person name="Sawayama S."/>
        </authorList>
    </citation>
    <scope>NUCLEOTIDE SEQUENCE [LARGE SCALE GENOMIC DNA]</scope>
    <source>
        <strain evidence="6 7">NIES-144</strain>
    </source>
</reference>
<accession>A0A699Z8X7</accession>
<dbReference type="PANTHER" id="PTHR43774:SF1">
    <property type="entry name" value="PEPTIDE METHIONINE SULFOXIDE REDUCTASE MSRA 2"/>
    <property type="match status" value="1"/>
</dbReference>
<dbReference type="EC" id="1.8.4.11" evidence="2"/>
<protein>
    <recommendedName>
        <fullName evidence="2">peptide-methionine (S)-S-oxide reductase</fullName>
        <ecNumber evidence="2">1.8.4.11</ecNumber>
    </recommendedName>
    <alternativeName>
        <fullName evidence="4">Peptide-methionine (S)-S-oxide reductase</fullName>
    </alternativeName>
</protein>
<dbReference type="Gene3D" id="3.30.1060.10">
    <property type="entry name" value="Peptide methionine sulphoxide reductase MsrA"/>
    <property type="match status" value="1"/>
</dbReference>
<feature type="domain" description="Peptide methionine sulphoxide reductase MsrA" evidence="5">
    <location>
        <begin position="2"/>
        <end position="117"/>
    </location>
</feature>
<feature type="non-terminal residue" evidence="6">
    <location>
        <position position="1"/>
    </location>
</feature>
<keyword evidence="7" id="KW-1185">Reference proteome</keyword>
<keyword evidence="3" id="KW-0560">Oxidoreductase</keyword>
<dbReference type="PANTHER" id="PTHR43774">
    <property type="entry name" value="PEPTIDE METHIONINE SULFOXIDE REDUCTASE"/>
    <property type="match status" value="1"/>
</dbReference>
<comment type="caution">
    <text evidence="6">The sequence shown here is derived from an EMBL/GenBank/DDBJ whole genome shotgun (WGS) entry which is preliminary data.</text>
</comment>
<evidence type="ECO:0000256" key="1">
    <source>
        <dbReference type="ARBA" id="ARBA00005591"/>
    </source>
</evidence>
<comment type="similarity">
    <text evidence="1">Belongs to the MsrA Met sulfoxide reductase family.</text>
</comment>
<dbReference type="Pfam" id="PF01625">
    <property type="entry name" value="PMSR"/>
    <property type="match status" value="1"/>
</dbReference>
<sequence>SFQKLPGVVKTRVGYTGGRTPSPTYESVCRGDGHTEAMRIWFDPDVITYTQVLERFFEEHDPTRKTKAQYKSGIWYHSEAQREAAQALIAALAARHGPVATSLEPEQPWTDAEEYHQ</sequence>
<evidence type="ECO:0000259" key="5">
    <source>
        <dbReference type="Pfam" id="PF01625"/>
    </source>
</evidence>
<dbReference type="SUPFAM" id="SSF55068">
    <property type="entry name" value="Peptide methionine sulfoxide reductase"/>
    <property type="match status" value="1"/>
</dbReference>
<name>A0A699Z8X7_HAELA</name>